<reference evidence="3" key="1">
    <citation type="submission" date="2021-03" db="EMBL/GenBank/DDBJ databases">
        <authorList>
            <person name="Kim M.K."/>
        </authorList>
    </citation>
    <scope>NUCLEOTIDE SEQUENCE</scope>
    <source>
        <strain evidence="3">BT186</strain>
    </source>
</reference>
<evidence type="ECO:0000256" key="1">
    <source>
        <dbReference type="SAM" id="MobiDB-lite"/>
    </source>
</evidence>
<evidence type="ECO:0000313" key="3">
    <source>
        <dbReference type="EMBL" id="MBO0358439.1"/>
    </source>
</evidence>
<dbReference type="EMBL" id="JAFLQZ010000005">
    <property type="protein sequence ID" value="MBO0358439.1"/>
    <property type="molecule type" value="Genomic_DNA"/>
</dbReference>
<evidence type="ECO:0000313" key="4">
    <source>
        <dbReference type="Proteomes" id="UP000664144"/>
    </source>
</evidence>
<keyword evidence="2" id="KW-0732">Signal</keyword>
<feature type="compositionally biased region" description="Low complexity" evidence="1">
    <location>
        <begin position="41"/>
        <end position="55"/>
    </location>
</feature>
<accession>A0A939EV75</accession>
<feature type="signal peptide" evidence="2">
    <location>
        <begin position="1"/>
        <end position="22"/>
    </location>
</feature>
<comment type="caution">
    <text evidence="3">The sequence shown here is derived from an EMBL/GenBank/DDBJ whole genome shotgun (WGS) entry which is preliminary data.</text>
</comment>
<feature type="chain" id="PRO_5038048797" evidence="2">
    <location>
        <begin position="23"/>
        <end position="275"/>
    </location>
</feature>
<dbReference type="Proteomes" id="UP000664144">
    <property type="component" value="Unassembled WGS sequence"/>
</dbReference>
<feature type="compositionally biased region" description="Gly residues" evidence="1">
    <location>
        <begin position="65"/>
        <end position="76"/>
    </location>
</feature>
<dbReference type="AlphaFoldDB" id="A0A939EV75"/>
<sequence>MHNSLKSHVLLAAFLLTGSATYAQTSTSSAKSDKATRKAARTAAATTPPTAGTQLAPPPPPAGGPQPGRGLSMGPGPGQPGKPGPKGGVQALTTLTGTLTDYSAANDDQVYDAFTLKTSTGTETVRFPRHLGQPLMAAAKAGSAVSISGFRDTNPEGQMAFHLVNLTAGGQTISNQRPTPPTTPPTEQSATVKGTVSSLRQDPKGRTQALILNDGTVLRLPPPAAEQLSEKLKVGTTVAATGTLHTLRPGEVTARPVRVVRAETLTLDGVQFLVQ</sequence>
<proteinExistence type="predicted"/>
<dbReference type="RefSeq" id="WP_206984369.1">
    <property type="nucleotide sequence ID" value="NZ_JAFLQZ010000005.1"/>
</dbReference>
<protein>
    <submittedName>
        <fullName evidence="3">OB-fold nucleic acid binding domain-containing protein</fullName>
    </submittedName>
</protein>
<keyword evidence="4" id="KW-1185">Reference proteome</keyword>
<evidence type="ECO:0000256" key="2">
    <source>
        <dbReference type="SAM" id="SignalP"/>
    </source>
</evidence>
<organism evidence="3 4">
    <name type="scientific">Hymenobacter telluris</name>
    <dbReference type="NCBI Taxonomy" id="2816474"/>
    <lineage>
        <taxon>Bacteria</taxon>
        <taxon>Pseudomonadati</taxon>
        <taxon>Bacteroidota</taxon>
        <taxon>Cytophagia</taxon>
        <taxon>Cytophagales</taxon>
        <taxon>Hymenobacteraceae</taxon>
        <taxon>Hymenobacter</taxon>
    </lineage>
</organism>
<feature type="region of interest" description="Disordered" evidence="1">
    <location>
        <begin position="23"/>
        <end position="90"/>
    </location>
</feature>
<feature type="region of interest" description="Disordered" evidence="1">
    <location>
        <begin position="171"/>
        <end position="192"/>
    </location>
</feature>
<name>A0A939EV75_9BACT</name>
<dbReference type="CDD" id="cd03524">
    <property type="entry name" value="RPA2_OBF_family"/>
    <property type="match status" value="1"/>
</dbReference>
<gene>
    <name evidence="3" type="ORF">J0X19_10825</name>
</gene>